<keyword evidence="1" id="KW-0812">Transmembrane</keyword>
<organism evidence="3 4">
    <name type="scientific">Paractinoplanes durhamensis</name>
    <dbReference type="NCBI Taxonomy" id="113563"/>
    <lineage>
        <taxon>Bacteria</taxon>
        <taxon>Bacillati</taxon>
        <taxon>Actinomycetota</taxon>
        <taxon>Actinomycetes</taxon>
        <taxon>Micromonosporales</taxon>
        <taxon>Micromonosporaceae</taxon>
        <taxon>Paractinoplanes</taxon>
    </lineage>
</organism>
<keyword evidence="4" id="KW-1185">Reference proteome</keyword>
<evidence type="ECO:0000256" key="1">
    <source>
        <dbReference type="SAM" id="Phobius"/>
    </source>
</evidence>
<dbReference type="InterPro" id="IPR002656">
    <property type="entry name" value="Acyl_transf_3_dom"/>
</dbReference>
<dbReference type="RefSeq" id="WP_203733971.1">
    <property type="nucleotide sequence ID" value="NZ_BAAATX010000022.1"/>
</dbReference>
<protein>
    <submittedName>
        <fullName evidence="3">Integral membrane transferase</fullName>
    </submittedName>
</protein>
<keyword evidence="3" id="KW-0808">Transferase</keyword>
<feature type="transmembrane region" description="Helical" evidence="1">
    <location>
        <begin position="65"/>
        <end position="86"/>
    </location>
</feature>
<reference evidence="3 4" key="1">
    <citation type="submission" date="2021-01" db="EMBL/GenBank/DDBJ databases">
        <title>Whole genome shotgun sequence of Actinoplanes durhamensis NBRC 14914.</title>
        <authorList>
            <person name="Komaki H."/>
            <person name="Tamura T."/>
        </authorList>
    </citation>
    <scope>NUCLEOTIDE SEQUENCE [LARGE SCALE GENOMIC DNA]</scope>
    <source>
        <strain evidence="3 4">NBRC 14914</strain>
    </source>
</reference>
<comment type="caution">
    <text evidence="3">The sequence shown here is derived from an EMBL/GenBank/DDBJ whole genome shotgun (WGS) entry which is preliminary data.</text>
</comment>
<proteinExistence type="predicted"/>
<feature type="domain" description="Acyltransferase 3" evidence="2">
    <location>
        <begin position="3"/>
        <end position="302"/>
    </location>
</feature>
<keyword evidence="1" id="KW-1133">Transmembrane helix</keyword>
<sequence>MRNRYLDLLRAIATVRVVVYHSSGWTALTIVFPAMSVMFALAGSMMAASLDRYGPWAVERRLHRLLPALWVLVGVAVPAMLAAGLVWDWKILLWAFPIEDPPATGFWLEGLAAMWYLRDFLWLVLLSPLALPLFRRAPLVTILVPYVALAVITFAGLTPPPVLRDLALYGGAWLLGFAHHDGMLKLTARRWWLIGALAIAGATWAFTHPGPRGLDLNDIPLGNALWSAAFILVALGINPMVRPRRILTILNARALTIYLWHVPFIVVVARFATWSGLPIFGWVGISWRLVVVTLLLTGVVLAVGWIEDVSAGRRPQLVPGVSKRRMPVSPAPAMTPVTATATARS</sequence>
<name>A0ABQ3Z8E4_9ACTN</name>
<dbReference type="Pfam" id="PF01757">
    <property type="entry name" value="Acyl_transf_3"/>
    <property type="match status" value="1"/>
</dbReference>
<feature type="transmembrane region" description="Helical" evidence="1">
    <location>
        <begin position="250"/>
        <end position="273"/>
    </location>
</feature>
<feature type="transmembrane region" description="Helical" evidence="1">
    <location>
        <begin position="106"/>
        <end position="125"/>
    </location>
</feature>
<dbReference type="GO" id="GO:0016740">
    <property type="term" value="F:transferase activity"/>
    <property type="evidence" value="ECO:0007669"/>
    <property type="project" value="UniProtKB-KW"/>
</dbReference>
<feature type="transmembrane region" description="Helical" evidence="1">
    <location>
        <begin position="137"/>
        <end position="156"/>
    </location>
</feature>
<feature type="transmembrane region" description="Helical" evidence="1">
    <location>
        <begin position="25"/>
        <end position="44"/>
    </location>
</feature>
<evidence type="ECO:0000313" key="4">
    <source>
        <dbReference type="Proteomes" id="UP000637628"/>
    </source>
</evidence>
<dbReference type="Proteomes" id="UP000637628">
    <property type="component" value="Unassembled WGS sequence"/>
</dbReference>
<accession>A0ABQ3Z8E4</accession>
<dbReference type="EMBL" id="BOML01000059">
    <property type="protein sequence ID" value="GIE06114.1"/>
    <property type="molecule type" value="Genomic_DNA"/>
</dbReference>
<evidence type="ECO:0000313" key="3">
    <source>
        <dbReference type="EMBL" id="GIE06114.1"/>
    </source>
</evidence>
<gene>
    <name evidence="3" type="ORF">Adu01nite_74640</name>
</gene>
<feature type="transmembrane region" description="Helical" evidence="1">
    <location>
        <begin position="191"/>
        <end position="207"/>
    </location>
</feature>
<feature type="transmembrane region" description="Helical" evidence="1">
    <location>
        <begin position="219"/>
        <end position="238"/>
    </location>
</feature>
<keyword evidence="1" id="KW-0472">Membrane</keyword>
<feature type="transmembrane region" description="Helical" evidence="1">
    <location>
        <begin position="162"/>
        <end position="179"/>
    </location>
</feature>
<evidence type="ECO:0000259" key="2">
    <source>
        <dbReference type="Pfam" id="PF01757"/>
    </source>
</evidence>
<feature type="transmembrane region" description="Helical" evidence="1">
    <location>
        <begin position="285"/>
        <end position="306"/>
    </location>
</feature>